<dbReference type="SMART" id="SM00899">
    <property type="entry name" value="FeoA"/>
    <property type="match status" value="1"/>
</dbReference>
<comment type="similarity">
    <text evidence="2">Belongs to the DtxR/MntR family.</text>
</comment>
<evidence type="ECO:0000313" key="9">
    <source>
        <dbReference type="EMBL" id="UTF54874.1"/>
    </source>
</evidence>
<dbReference type="InterPro" id="IPR036421">
    <property type="entry name" value="Fe_dep_repressor_sf"/>
</dbReference>
<reference evidence="9" key="1">
    <citation type="submission" date="2022-06" db="EMBL/GenBank/DDBJ databases">
        <title>Diverse halophilic archaea isolated from saline environments.</title>
        <authorList>
            <person name="Cui H.-L."/>
        </authorList>
    </citation>
    <scope>NUCLEOTIDE SEQUENCE</scope>
    <source>
        <strain evidence="9">WLHS1</strain>
    </source>
</reference>
<dbReference type="InterPro" id="IPR001367">
    <property type="entry name" value="Fe_dep_repressor"/>
</dbReference>
<keyword evidence="7" id="KW-0804">Transcription</keyword>
<dbReference type="Proteomes" id="UP001056855">
    <property type="component" value="Chromosome"/>
</dbReference>
<dbReference type="Gene3D" id="1.10.60.10">
    <property type="entry name" value="Iron dependent repressor, metal binding and dimerisation domain"/>
    <property type="match status" value="1"/>
</dbReference>
<feature type="domain" description="HTH dtxR-type" evidence="8">
    <location>
        <begin position="3"/>
        <end position="65"/>
    </location>
</feature>
<keyword evidence="4" id="KW-0408">Iron</keyword>
<dbReference type="SMART" id="SM00529">
    <property type="entry name" value="HTH_DTXR"/>
    <property type="match status" value="1"/>
</dbReference>
<evidence type="ECO:0000256" key="1">
    <source>
        <dbReference type="ARBA" id="ARBA00004496"/>
    </source>
</evidence>
<dbReference type="PANTHER" id="PTHR33238:SF7">
    <property type="entry name" value="IRON-DEPENDENT TRANSCRIPTIONAL REGULATOR"/>
    <property type="match status" value="1"/>
</dbReference>
<dbReference type="InterPro" id="IPR007167">
    <property type="entry name" value="Fe-transptr_FeoA-like"/>
</dbReference>
<accession>A0A9E7NDC6</accession>
<dbReference type="InterPro" id="IPR036388">
    <property type="entry name" value="WH-like_DNA-bd_sf"/>
</dbReference>
<evidence type="ECO:0000256" key="3">
    <source>
        <dbReference type="ARBA" id="ARBA00011738"/>
    </source>
</evidence>
<keyword evidence="6" id="KW-0238">DNA-binding</keyword>
<dbReference type="Pfam" id="PF01325">
    <property type="entry name" value="Fe_dep_repress"/>
    <property type="match status" value="1"/>
</dbReference>
<dbReference type="InterPro" id="IPR050536">
    <property type="entry name" value="DtxR_MntR_Metal-Reg"/>
</dbReference>
<dbReference type="Pfam" id="PF02742">
    <property type="entry name" value="Fe_dep_repr_C"/>
    <property type="match status" value="1"/>
</dbReference>
<evidence type="ECO:0000256" key="7">
    <source>
        <dbReference type="ARBA" id="ARBA00023163"/>
    </source>
</evidence>
<keyword evidence="5" id="KW-0805">Transcription regulation</keyword>
<dbReference type="FunFam" id="1.10.60.10:FF:000004">
    <property type="entry name" value="DtxR family transcriptional regulator"/>
    <property type="match status" value="1"/>
</dbReference>
<sequence>MILSDSMEDYLKAIYILQSETAGAVSTSDLATYLSVKPPTATSMIKKLADHGLVEHEPYHGVQLTKTGEPIALEVIRHHRLLERYLADHLEYDWSEVHEEADRLEHHISDQFAERLTELLGEPTTDPHGDPIPGPELSVPDIDQSRRLIEHAVGDRVLVTRVSDQDKETLSYLTKIGIRPGIQATITEIAPFGMITLQLNNHTESVSVPKEVARSIRVRPVDE</sequence>
<proteinExistence type="inferred from homology"/>
<dbReference type="GO" id="GO:0003677">
    <property type="term" value="F:DNA binding"/>
    <property type="evidence" value="ECO:0007669"/>
    <property type="project" value="UniProtKB-KW"/>
</dbReference>
<dbReference type="InterPro" id="IPR038157">
    <property type="entry name" value="FeoA_core_dom"/>
</dbReference>
<dbReference type="Gene3D" id="2.30.30.90">
    <property type="match status" value="1"/>
</dbReference>
<dbReference type="InterPro" id="IPR022687">
    <property type="entry name" value="HTH_DTXR"/>
</dbReference>
<evidence type="ECO:0000313" key="10">
    <source>
        <dbReference type="Proteomes" id="UP001056855"/>
    </source>
</evidence>
<dbReference type="SUPFAM" id="SSF46785">
    <property type="entry name" value="Winged helix' DNA-binding domain"/>
    <property type="match status" value="1"/>
</dbReference>
<evidence type="ECO:0000256" key="2">
    <source>
        <dbReference type="ARBA" id="ARBA00007871"/>
    </source>
</evidence>
<dbReference type="InterPro" id="IPR008988">
    <property type="entry name" value="Transcriptional_repressor_C"/>
</dbReference>
<evidence type="ECO:0000256" key="6">
    <source>
        <dbReference type="ARBA" id="ARBA00023125"/>
    </source>
</evidence>
<gene>
    <name evidence="9" type="ORF">NGM29_06345</name>
</gene>
<organism evidence="9 10">
    <name type="scientific">Natronosalvus rutilus</name>
    <dbReference type="NCBI Taxonomy" id="2953753"/>
    <lineage>
        <taxon>Archaea</taxon>
        <taxon>Methanobacteriati</taxon>
        <taxon>Methanobacteriota</taxon>
        <taxon>Stenosarchaea group</taxon>
        <taxon>Halobacteria</taxon>
        <taxon>Halobacteriales</taxon>
        <taxon>Natrialbaceae</taxon>
        <taxon>Natronosalvus</taxon>
    </lineage>
</organism>
<dbReference type="Pfam" id="PF04023">
    <property type="entry name" value="FeoA"/>
    <property type="match status" value="1"/>
</dbReference>
<evidence type="ECO:0000256" key="5">
    <source>
        <dbReference type="ARBA" id="ARBA00023015"/>
    </source>
</evidence>
<keyword evidence="10" id="KW-1185">Reference proteome</keyword>
<dbReference type="KEGG" id="sawl:NGM29_06345"/>
<dbReference type="GO" id="GO:0005737">
    <property type="term" value="C:cytoplasm"/>
    <property type="evidence" value="ECO:0007669"/>
    <property type="project" value="UniProtKB-SubCell"/>
</dbReference>
<dbReference type="AlphaFoldDB" id="A0A9E7NDC6"/>
<dbReference type="GO" id="GO:0046914">
    <property type="term" value="F:transition metal ion binding"/>
    <property type="evidence" value="ECO:0007669"/>
    <property type="project" value="InterPro"/>
</dbReference>
<comment type="subcellular location">
    <subcellularLocation>
        <location evidence="1">Cytoplasm</location>
    </subcellularLocation>
</comment>
<evidence type="ECO:0000256" key="4">
    <source>
        <dbReference type="ARBA" id="ARBA00023004"/>
    </source>
</evidence>
<dbReference type="SUPFAM" id="SSF47979">
    <property type="entry name" value="Iron-dependent repressor protein, dimerization domain"/>
    <property type="match status" value="1"/>
</dbReference>
<dbReference type="PANTHER" id="PTHR33238">
    <property type="entry name" value="IRON (METAL) DEPENDENT REPRESSOR, DTXR FAMILY"/>
    <property type="match status" value="1"/>
</dbReference>
<evidence type="ECO:0000259" key="8">
    <source>
        <dbReference type="PROSITE" id="PS50944"/>
    </source>
</evidence>
<dbReference type="InterPro" id="IPR022689">
    <property type="entry name" value="Iron_dep_repressor"/>
</dbReference>
<dbReference type="InterPro" id="IPR036390">
    <property type="entry name" value="WH_DNA-bd_sf"/>
</dbReference>
<dbReference type="EMBL" id="CP100355">
    <property type="protein sequence ID" value="UTF54874.1"/>
    <property type="molecule type" value="Genomic_DNA"/>
</dbReference>
<dbReference type="SUPFAM" id="SSF50037">
    <property type="entry name" value="C-terminal domain of transcriptional repressors"/>
    <property type="match status" value="1"/>
</dbReference>
<dbReference type="Gene3D" id="1.10.10.10">
    <property type="entry name" value="Winged helix-like DNA-binding domain superfamily/Winged helix DNA-binding domain"/>
    <property type="match status" value="1"/>
</dbReference>
<name>A0A9E7NDC6_9EURY</name>
<comment type="subunit">
    <text evidence="3">Homodimer.</text>
</comment>
<dbReference type="GO" id="GO:0046983">
    <property type="term" value="F:protein dimerization activity"/>
    <property type="evidence" value="ECO:0007669"/>
    <property type="project" value="InterPro"/>
</dbReference>
<dbReference type="GO" id="GO:0003700">
    <property type="term" value="F:DNA-binding transcription factor activity"/>
    <property type="evidence" value="ECO:0007669"/>
    <property type="project" value="InterPro"/>
</dbReference>
<protein>
    <submittedName>
        <fullName evidence="9">Metal-dependent transcriptional regulator</fullName>
    </submittedName>
</protein>
<dbReference type="PROSITE" id="PS50944">
    <property type="entry name" value="HTH_DTXR"/>
    <property type="match status" value="1"/>
</dbReference>